<dbReference type="InterPro" id="IPR046207">
    <property type="entry name" value="DUF6240"/>
</dbReference>
<reference evidence="2" key="1">
    <citation type="submission" date="2016-10" db="EMBL/GenBank/DDBJ databases">
        <authorList>
            <person name="Varghese N."/>
            <person name="Submissions S."/>
        </authorList>
    </citation>
    <scope>NUCLEOTIDE SEQUENCE [LARGE SCALE GENOMIC DNA]</scope>
    <source>
        <strain evidence="2">S1b</strain>
    </source>
</reference>
<evidence type="ECO:0000313" key="1">
    <source>
        <dbReference type="EMBL" id="SER88715.1"/>
    </source>
</evidence>
<dbReference type="Pfam" id="PF19753">
    <property type="entry name" value="DUF6240"/>
    <property type="match status" value="2"/>
</dbReference>
<keyword evidence="2" id="KW-1185">Reference proteome</keyword>
<dbReference type="AlphaFoldDB" id="A0A1H9SV26"/>
<organism evidence="1 2">
    <name type="scientific">Lachnobacterium bovis</name>
    <dbReference type="NCBI Taxonomy" id="140626"/>
    <lineage>
        <taxon>Bacteria</taxon>
        <taxon>Bacillati</taxon>
        <taxon>Bacillota</taxon>
        <taxon>Clostridia</taxon>
        <taxon>Lachnospirales</taxon>
        <taxon>Lachnospiraceae</taxon>
        <taxon>Lachnobacterium</taxon>
    </lineage>
</organism>
<dbReference type="Proteomes" id="UP000182471">
    <property type="component" value="Unassembled WGS sequence"/>
</dbReference>
<dbReference type="RefSeq" id="WP_074730651.1">
    <property type="nucleotide sequence ID" value="NZ_FOGW01000013.1"/>
</dbReference>
<evidence type="ECO:0000313" key="2">
    <source>
        <dbReference type="Proteomes" id="UP000182471"/>
    </source>
</evidence>
<dbReference type="EMBL" id="FOGW01000013">
    <property type="protein sequence ID" value="SER88715.1"/>
    <property type="molecule type" value="Genomic_DNA"/>
</dbReference>
<proteinExistence type="predicted"/>
<name>A0A1H9SV26_9FIRM</name>
<sequence length="1046" mass="119298">MKIDITSYIDKKEIEKNKDGIEEFLSDIKENSSKTFFKNPEYKASDLSQNDAIDRFTYVKPNLGVKKDESLAKSILEDINSPMNKTANDLAVIANTVSAEDLKELEKNGYSINDTDVKTIVSVTDKIKATLAKAGVDISKIYGSSLSSEELKEITGDVAIAKQIERSLKEKDLPVNKEIMEKALDSYEKASDISKLQESTISYIVKNDIEPTISNVYLAQKSAGIKPNLTENLNDFQRDNINDLKKQIDEFLIKNGYEKTNQNIDNSKTIIANNINLTKENLDYYNELSNFEKLESTQIIDKLVSAVMDGKSPESAYILTGYSYSELAIKDYEIINSAEVEDLEYVIEENKDVTISNLADSIKQRQDESRETTRINNKEIIADKDLKILMAKRQLEEVRLMMTIDANYKLLKQGVALDTKPLEEIVDELKNLEQEYYDSIFKEKAVSSEKIDRFEATNFAIEELKNQPSAILGRVDKVLTINELNEIGDKEFVDFKRVNENYEKVMTQPIAQLGDSIKKAFSNSNYLLENLGLDVNEETLRAVRILGYNSEDVTIENIEKVRDIDIKIQNTFKNLTPNVTVEIIQRGINPLDIPIEDLNNMVSTIAKEVGPTKQDKFSEYLWKLEKNSDISPEERKSYIGIYRLISQVEKTDGSVVGMVLKQDQKVTMRNLLTAIRSKNKLDMDYEIDDDFNGVDSKYTNAIDKQIEEGIVLNANKAELVRIKVNNIVDEYLNSNKLSGKLINNWQDMNLDDLKKEISKENEEHFSENTKLENEYFEEVKNDFIKVLSTKDEVIDMLEKYDMPCNLINLLGARSLRQPDKVLDMLFNGDFSEIEKVQKMKEEIIRRFGESIKEPKEMADAQEELADLAEHAMDDMLVENKTITAKELKSYRIMASSLKIMAKQSREEAYVIPVDTADGVAGIKLRIVRTSEEKGMVNLLFKANSNYKVASSLKVIGDNVGGMIASDNNEIVDKIKKSLDVIKKKLPFDENKIQIDIAYSENLDLNKFDNSKITSEYDWKQNEKESKPQTKVLYNVAEILVKQFSDL</sequence>
<evidence type="ECO:0008006" key="3">
    <source>
        <dbReference type="Google" id="ProtNLM"/>
    </source>
</evidence>
<gene>
    <name evidence="1" type="ORF">SAMN02910429_01370</name>
</gene>
<accession>A0A1H9SV26</accession>
<protein>
    <recommendedName>
        <fullName evidence="3">Flagellar hook-length control protein FliK</fullName>
    </recommendedName>
</protein>